<keyword evidence="13" id="KW-0472">Membrane</keyword>
<name>A0A192H3Z6_9LACO</name>
<sequence>MTNFWNTIKRAFRAVKQAIGPIIHQLGRILGPYWHAFWHWLKHFWHRFQIWRWLLLMFLILFFVVSAYLTYLAKTADVGNLKANLQATTTIYDQNNQKAGSLYSQKGTYVSYDKISPQIQNAVISTEDRSFWTNPGFSIKGMARAAISYVIHHGAIMGGGSTLTQQLAKNALLTQKQTFSRKAEELFLAIEINKVYTKKDILTMYLNNAYFGNGVWGVHDASEKYFGQTAQNIDSAQAASIAAMLRSPSFYNPIDHPQNNIDRRNLILGLMETNKKLTAGQVKTAKQEPLNLQDRYEQADGYKYPYYFDAVVDEAINKYGISEEDIMNKGYKIYTALNQTYQSKMEQSFKDDSIFPANASDGTKVQGGSVAIDPRTGGVNAVVGGRGEHVFRGYNRATQIKRQPGSTMKPLAVYTPALENGYHYDSSLTDKKLSYGSNHYTPTDYGNNYSGKIPMYTALAQSLNAPAVWLLDQIGVQKGVDSVENFGINLPKSDQNLALALGGLKVGVSPYQMASAYTAFANNGKRASSHFITKIVDASGNVVVDNTDVKTKQVMSTKVANQMTSMLMGVFDHGTGQSAKPAGYQVAGKTGSTEVPNSYGFGTKDQWVVGYTPNIVVATWIGFDNTDSSHFLQGISEEGVAPVWKSEMTNILPNTPQTAFKVQDAQQMASDEKSSNSNSTWWNKVQDGVNQAKNNLDSAKDKANSWVDTVKGLFN</sequence>
<dbReference type="Proteomes" id="UP000078582">
    <property type="component" value="Chromosome"/>
</dbReference>
<evidence type="ECO:0000256" key="15">
    <source>
        <dbReference type="ARBA" id="ARBA00023316"/>
    </source>
</evidence>
<evidence type="ECO:0000256" key="10">
    <source>
        <dbReference type="ARBA" id="ARBA00022960"/>
    </source>
</evidence>
<comment type="catalytic activity">
    <reaction evidence="16">
        <text>Preferential cleavage: (Ac)2-L-Lys-D-Ala-|-D-Ala. Also transpeptidation of peptidyl-alanyl moieties that are N-acyl substituents of D-alanine.</text>
        <dbReference type="EC" id="3.4.16.4"/>
    </reaction>
</comment>
<dbReference type="GO" id="GO:0008955">
    <property type="term" value="F:peptidoglycan glycosyltransferase activity"/>
    <property type="evidence" value="ECO:0007669"/>
    <property type="project" value="UniProtKB-EC"/>
</dbReference>
<dbReference type="Gene3D" id="3.40.710.10">
    <property type="entry name" value="DD-peptidase/beta-lactamase superfamily"/>
    <property type="match status" value="1"/>
</dbReference>
<keyword evidence="19" id="KW-1185">Reference proteome</keyword>
<evidence type="ECO:0000256" key="11">
    <source>
        <dbReference type="ARBA" id="ARBA00022984"/>
    </source>
</evidence>
<dbReference type="InterPro" id="IPR036950">
    <property type="entry name" value="PBP_transglycosylase"/>
</dbReference>
<dbReference type="InterPro" id="IPR001264">
    <property type="entry name" value="Glyco_trans_51"/>
</dbReference>
<dbReference type="OrthoDB" id="9766909at2"/>
<keyword evidence="15" id="KW-0961">Cell wall biogenesis/degradation</keyword>
<accession>A0A192H3Z6</accession>
<evidence type="ECO:0000256" key="12">
    <source>
        <dbReference type="ARBA" id="ARBA00022989"/>
    </source>
</evidence>
<dbReference type="SUPFAM" id="SSF53955">
    <property type="entry name" value="Lysozyme-like"/>
    <property type="match status" value="1"/>
</dbReference>
<dbReference type="GO" id="GO:0009252">
    <property type="term" value="P:peptidoglycan biosynthetic process"/>
    <property type="evidence" value="ECO:0007669"/>
    <property type="project" value="UniProtKB-KW"/>
</dbReference>
<dbReference type="FunFam" id="1.10.3810.10:FF:000001">
    <property type="entry name" value="Penicillin-binding protein 1A"/>
    <property type="match status" value="1"/>
</dbReference>
<dbReference type="EMBL" id="CP014873">
    <property type="protein sequence ID" value="ANK62691.1"/>
    <property type="molecule type" value="Genomic_DNA"/>
</dbReference>
<keyword evidence="10" id="KW-0133">Cell shape</keyword>
<gene>
    <name evidence="18" type="ORF">AYR53_07970</name>
</gene>
<dbReference type="Gene3D" id="1.10.3810.10">
    <property type="entry name" value="Biosynthetic peptidoglycan transglycosylase-like"/>
    <property type="match status" value="1"/>
</dbReference>
<organism evidence="18 19">
    <name type="scientific">Loigolactobacillus backii</name>
    <dbReference type="NCBI Taxonomy" id="375175"/>
    <lineage>
        <taxon>Bacteria</taxon>
        <taxon>Bacillati</taxon>
        <taxon>Bacillota</taxon>
        <taxon>Bacilli</taxon>
        <taxon>Lactobacillales</taxon>
        <taxon>Lactobacillaceae</taxon>
        <taxon>Loigolactobacillus</taxon>
    </lineage>
</organism>
<dbReference type="Pfam" id="PF00905">
    <property type="entry name" value="Transpeptidase"/>
    <property type="match status" value="1"/>
</dbReference>
<evidence type="ECO:0000256" key="3">
    <source>
        <dbReference type="ARBA" id="ARBA00022475"/>
    </source>
</evidence>
<dbReference type="GeneID" id="42982190"/>
<dbReference type="RefSeq" id="WP_068223578.1">
    <property type="nucleotide sequence ID" value="NZ_CP014623.1"/>
</dbReference>
<evidence type="ECO:0000256" key="16">
    <source>
        <dbReference type="ARBA" id="ARBA00034000"/>
    </source>
</evidence>
<dbReference type="SUPFAM" id="SSF56601">
    <property type="entry name" value="beta-lactamase/transpeptidase-like"/>
    <property type="match status" value="1"/>
</dbReference>
<dbReference type="STRING" id="375175.AYR53_07970"/>
<keyword evidence="14" id="KW-0511">Multifunctional enzyme</keyword>
<dbReference type="PANTHER" id="PTHR32282">
    <property type="entry name" value="BINDING PROTEIN TRANSPEPTIDASE, PUTATIVE-RELATED"/>
    <property type="match status" value="1"/>
</dbReference>
<keyword evidence="12" id="KW-1133">Transmembrane helix</keyword>
<evidence type="ECO:0000256" key="9">
    <source>
        <dbReference type="ARBA" id="ARBA00022801"/>
    </source>
</evidence>
<evidence type="ECO:0000256" key="6">
    <source>
        <dbReference type="ARBA" id="ARBA00022676"/>
    </source>
</evidence>
<keyword evidence="5" id="KW-0645">Protease</keyword>
<dbReference type="KEGG" id="lbt:AYR52_02850"/>
<keyword evidence="6" id="KW-0328">Glycosyltransferase</keyword>
<comment type="catalytic activity">
    <reaction evidence="17">
        <text>[GlcNAc-(1-&gt;4)-Mur2Ac(oyl-L-Ala-gamma-D-Glu-L-Lys-D-Ala-D-Ala)](n)-di-trans,octa-cis-undecaprenyl diphosphate + beta-D-GlcNAc-(1-&gt;4)-Mur2Ac(oyl-L-Ala-gamma-D-Glu-L-Lys-D-Ala-D-Ala)-di-trans,octa-cis-undecaprenyl diphosphate = [GlcNAc-(1-&gt;4)-Mur2Ac(oyl-L-Ala-gamma-D-Glu-L-Lys-D-Ala-D-Ala)](n+1)-di-trans,octa-cis-undecaprenyl diphosphate + di-trans,octa-cis-undecaprenyl diphosphate + H(+)</text>
        <dbReference type="Rhea" id="RHEA:23708"/>
        <dbReference type="Rhea" id="RHEA-COMP:9602"/>
        <dbReference type="Rhea" id="RHEA-COMP:9603"/>
        <dbReference type="ChEBI" id="CHEBI:15378"/>
        <dbReference type="ChEBI" id="CHEBI:58405"/>
        <dbReference type="ChEBI" id="CHEBI:60033"/>
        <dbReference type="ChEBI" id="CHEBI:78435"/>
        <dbReference type="EC" id="2.4.99.28"/>
    </reaction>
</comment>
<dbReference type="InterPro" id="IPR023346">
    <property type="entry name" value="Lysozyme-like_dom_sf"/>
</dbReference>
<evidence type="ECO:0000256" key="17">
    <source>
        <dbReference type="ARBA" id="ARBA00049902"/>
    </source>
</evidence>
<dbReference type="Gene3D" id="6.20.370.110">
    <property type="match status" value="1"/>
</dbReference>
<dbReference type="GO" id="GO:0030288">
    <property type="term" value="C:outer membrane-bounded periplasmic space"/>
    <property type="evidence" value="ECO:0007669"/>
    <property type="project" value="TreeGrafter"/>
</dbReference>
<evidence type="ECO:0000256" key="1">
    <source>
        <dbReference type="ARBA" id="ARBA00007090"/>
    </source>
</evidence>
<reference evidence="18 19" key="1">
    <citation type="submission" date="2016-03" db="EMBL/GenBank/DDBJ databases">
        <title>Pediococcus and Lactobacillus from brewery environment - whole genome sequencing and assembly.</title>
        <authorList>
            <person name="Behr J."/>
            <person name="Geissler A.J."/>
            <person name="Vogel R.F."/>
        </authorList>
    </citation>
    <scope>NUCLEOTIDE SEQUENCE [LARGE SCALE GENOMIC DNA]</scope>
    <source>
        <strain evidence="18 19">TMW 1.1989</strain>
    </source>
</reference>
<dbReference type="GO" id="GO:0071555">
    <property type="term" value="P:cell wall organization"/>
    <property type="evidence" value="ECO:0007669"/>
    <property type="project" value="UniProtKB-KW"/>
</dbReference>
<dbReference type="InterPro" id="IPR001460">
    <property type="entry name" value="PCN-bd_Tpept"/>
</dbReference>
<evidence type="ECO:0000256" key="14">
    <source>
        <dbReference type="ARBA" id="ARBA00023268"/>
    </source>
</evidence>
<evidence type="ECO:0000313" key="19">
    <source>
        <dbReference type="Proteomes" id="UP000078582"/>
    </source>
</evidence>
<dbReference type="GO" id="GO:0008360">
    <property type="term" value="P:regulation of cell shape"/>
    <property type="evidence" value="ECO:0007669"/>
    <property type="project" value="UniProtKB-KW"/>
</dbReference>
<keyword evidence="4 18" id="KW-0121">Carboxypeptidase</keyword>
<keyword evidence="3" id="KW-1003">Cell membrane</keyword>
<comment type="similarity">
    <text evidence="2">In the N-terminal section; belongs to the glycosyltransferase 51 family.</text>
</comment>
<keyword evidence="9" id="KW-0378">Hydrolase</keyword>
<comment type="similarity">
    <text evidence="1">In the C-terminal section; belongs to the transpeptidase family.</text>
</comment>
<dbReference type="InterPro" id="IPR012338">
    <property type="entry name" value="Beta-lactam/transpept-like"/>
</dbReference>
<dbReference type="Pfam" id="PF00912">
    <property type="entry name" value="Transgly"/>
    <property type="match status" value="1"/>
</dbReference>
<dbReference type="GO" id="GO:0008658">
    <property type="term" value="F:penicillin binding"/>
    <property type="evidence" value="ECO:0007669"/>
    <property type="project" value="InterPro"/>
</dbReference>
<keyword evidence="8" id="KW-0812">Transmembrane</keyword>
<evidence type="ECO:0000256" key="7">
    <source>
        <dbReference type="ARBA" id="ARBA00022679"/>
    </source>
</evidence>
<dbReference type="AlphaFoldDB" id="A0A192H3Z6"/>
<evidence type="ECO:0000256" key="13">
    <source>
        <dbReference type="ARBA" id="ARBA00023136"/>
    </source>
</evidence>
<evidence type="ECO:0000256" key="2">
    <source>
        <dbReference type="ARBA" id="ARBA00007739"/>
    </source>
</evidence>
<dbReference type="NCBIfam" id="TIGR02074">
    <property type="entry name" value="PBP_1a_fam"/>
    <property type="match status" value="1"/>
</dbReference>
<dbReference type="GO" id="GO:0009002">
    <property type="term" value="F:serine-type D-Ala-D-Ala carboxypeptidase activity"/>
    <property type="evidence" value="ECO:0007669"/>
    <property type="project" value="UniProtKB-EC"/>
</dbReference>
<protein>
    <submittedName>
        <fullName evidence="18">Carboxypeptidase</fullName>
    </submittedName>
</protein>
<evidence type="ECO:0000256" key="8">
    <source>
        <dbReference type="ARBA" id="ARBA00022692"/>
    </source>
</evidence>
<evidence type="ECO:0000256" key="5">
    <source>
        <dbReference type="ARBA" id="ARBA00022670"/>
    </source>
</evidence>
<proteinExistence type="inferred from homology"/>
<dbReference type="PANTHER" id="PTHR32282:SF32">
    <property type="entry name" value="PENICILLIN-BINDING PROTEIN 2A"/>
    <property type="match status" value="1"/>
</dbReference>
<keyword evidence="11" id="KW-0573">Peptidoglycan synthesis</keyword>
<evidence type="ECO:0000256" key="4">
    <source>
        <dbReference type="ARBA" id="ARBA00022645"/>
    </source>
</evidence>
<dbReference type="InterPro" id="IPR050396">
    <property type="entry name" value="Glycosyltr_51/Transpeptidase"/>
</dbReference>
<dbReference type="GO" id="GO:0006508">
    <property type="term" value="P:proteolysis"/>
    <property type="evidence" value="ECO:0007669"/>
    <property type="project" value="UniProtKB-KW"/>
</dbReference>
<evidence type="ECO:0000313" key="18">
    <source>
        <dbReference type="EMBL" id="ANK62691.1"/>
    </source>
</evidence>
<keyword evidence="7" id="KW-0808">Transferase</keyword>